<dbReference type="PANTHER" id="PTHR10165">
    <property type="entry name" value="LIPID PHOSPHATE PHOSPHATASE"/>
    <property type="match status" value="1"/>
</dbReference>
<gene>
    <name evidence="7" type="ORF">MNBD_GAMMA20-1112</name>
</gene>
<comment type="similarity">
    <text evidence="2">Belongs to the PA-phosphatase related phosphoesterase family.</text>
</comment>
<dbReference type="Gene3D" id="1.20.144.10">
    <property type="entry name" value="Phosphatidic acid phosphatase type 2/haloperoxidase"/>
    <property type="match status" value="1"/>
</dbReference>
<sequence>MRLQREGGALSAGSRRRVCIGLLLVALMGLQACSSLPSAPAEMKRAALTAATDPNTWLPALGATLILVADRDQAWSDRARREQPVFASTAAARQASDVLLYTSVGAALASSLWVSDDSASPERPNRLLVQLGAMTANGLVTQAFKLGVGRSRPDDSDTLSFPSGHASVAFTGATLTRRNLARLDLQAPLRTLLDVGAISLAAGTAWARVEAGVHYPSDVLAGAALGNFVAAFVNDAFLREGGLAEGTLRANVQPLRGGLVLQLTQYF</sequence>
<dbReference type="GO" id="GO:0046839">
    <property type="term" value="P:phospholipid dephosphorylation"/>
    <property type="evidence" value="ECO:0007669"/>
    <property type="project" value="TreeGrafter"/>
</dbReference>
<reference evidence="7" key="1">
    <citation type="submission" date="2018-06" db="EMBL/GenBank/DDBJ databases">
        <authorList>
            <person name="Zhirakovskaya E."/>
        </authorList>
    </citation>
    <scope>NUCLEOTIDE SEQUENCE</scope>
</reference>
<evidence type="ECO:0000256" key="2">
    <source>
        <dbReference type="ARBA" id="ARBA00008816"/>
    </source>
</evidence>
<dbReference type="EMBL" id="UOFU01000090">
    <property type="protein sequence ID" value="VAW96253.1"/>
    <property type="molecule type" value="Genomic_DNA"/>
</dbReference>
<name>A0A3B1A838_9ZZZZ</name>
<dbReference type="AlphaFoldDB" id="A0A3B1A838"/>
<dbReference type="Pfam" id="PF01569">
    <property type="entry name" value="PAP2"/>
    <property type="match status" value="1"/>
</dbReference>
<evidence type="ECO:0000256" key="1">
    <source>
        <dbReference type="ARBA" id="ARBA00004141"/>
    </source>
</evidence>
<keyword evidence="5" id="KW-0472">Membrane</keyword>
<evidence type="ECO:0000313" key="7">
    <source>
        <dbReference type="EMBL" id="VAW96253.1"/>
    </source>
</evidence>
<dbReference type="InterPro" id="IPR000326">
    <property type="entry name" value="PAP2/HPO"/>
</dbReference>
<keyword evidence="4" id="KW-1133">Transmembrane helix</keyword>
<feature type="domain" description="Phosphatidic acid phosphatase type 2/haloperoxidase" evidence="6">
    <location>
        <begin position="126"/>
        <end position="234"/>
    </location>
</feature>
<dbReference type="SMART" id="SM00014">
    <property type="entry name" value="acidPPc"/>
    <property type="match status" value="1"/>
</dbReference>
<dbReference type="SUPFAM" id="SSF48317">
    <property type="entry name" value="Acid phosphatase/Vanadium-dependent haloperoxidase"/>
    <property type="match status" value="1"/>
</dbReference>
<evidence type="ECO:0000259" key="6">
    <source>
        <dbReference type="SMART" id="SM00014"/>
    </source>
</evidence>
<dbReference type="GO" id="GO:0006644">
    <property type="term" value="P:phospholipid metabolic process"/>
    <property type="evidence" value="ECO:0007669"/>
    <property type="project" value="InterPro"/>
</dbReference>
<dbReference type="GO" id="GO:0008195">
    <property type="term" value="F:phosphatidate phosphatase activity"/>
    <property type="evidence" value="ECO:0007669"/>
    <property type="project" value="TreeGrafter"/>
</dbReference>
<evidence type="ECO:0000256" key="5">
    <source>
        <dbReference type="ARBA" id="ARBA00023136"/>
    </source>
</evidence>
<keyword evidence="3" id="KW-0812">Transmembrane</keyword>
<protein>
    <recommendedName>
        <fullName evidence="6">Phosphatidic acid phosphatase type 2/haloperoxidase domain-containing protein</fullName>
    </recommendedName>
</protein>
<dbReference type="GO" id="GO:0016020">
    <property type="term" value="C:membrane"/>
    <property type="evidence" value="ECO:0007669"/>
    <property type="project" value="UniProtKB-SubCell"/>
</dbReference>
<evidence type="ECO:0000256" key="3">
    <source>
        <dbReference type="ARBA" id="ARBA00022692"/>
    </source>
</evidence>
<dbReference type="InterPro" id="IPR036938">
    <property type="entry name" value="PAP2/HPO_sf"/>
</dbReference>
<accession>A0A3B1A838</accession>
<dbReference type="PROSITE" id="PS51257">
    <property type="entry name" value="PROKAR_LIPOPROTEIN"/>
    <property type="match status" value="1"/>
</dbReference>
<evidence type="ECO:0000256" key="4">
    <source>
        <dbReference type="ARBA" id="ARBA00022989"/>
    </source>
</evidence>
<proteinExistence type="inferred from homology"/>
<dbReference type="PANTHER" id="PTHR10165:SF35">
    <property type="entry name" value="RE23632P"/>
    <property type="match status" value="1"/>
</dbReference>
<dbReference type="InterPro" id="IPR043216">
    <property type="entry name" value="PAP-like"/>
</dbReference>
<comment type="subcellular location">
    <subcellularLocation>
        <location evidence="1">Membrane</location>
        <topology evidence="1">Multi-pass membrane protein</topology>
    </subcellularLocation>
</comment>
<organism evidence="7">
    <name type="scientific">hydrothermal vent metagenome</name>
    <dbReference type="NCBI Taxonomy" id="652676"/>
    <lineage>
        <taxon>unclassified sequences</taxon>
        <taxon>metagenomes</taxon>
        <taxon>ecological metagenomes</taxon>
    </lineage>
</organism>